<dbReference type="OrthoDB" id="1353903at2"/>
<evidence type="ECO:0000313" key="1">
    <source>
        <dbReference type="EMBL" id="AXB56685.1"/>
    </source>
</evidence>
<dbReference type="RefSeq" id="WP_113677686.1">
    <property type="nucleotide sequence ID" value="NZ_CP030261.1"/>
</dbReference>
<sequence>MLFTFSKALIHVATAIDEAYQEGRENELENIELSSDQILETMNIDNITICYETTGIDNFDIKNIEQILRQNYTKNEFGIHYIIVRKNCAYLKVTHDIPLQGRNKCYGTCFSINYMEPNKGVAVYGYSTKNTAEREAFKEMASEIIKALS</sequence>
<accession>A0A344LRZ3</accession>
<keyword evidence="2" id="KW-1185">Reference proteome</keyword>
<proteinExistence type="predicted"/>
<dbReference type="KEGG" id="ffl:HYN86_08755"/>
<dbReference type="AlphaFoldDB" id="A0A344LRZ3"/>
<reference evidence="1 2" key="1">
    <citation type="submission" date="2018-06" db="EMBL/GenBank/DDBJ databases">
        <title>Genome sequencing of Flavobacterium.</title>
        <authorList>
            <person name="Baek M.-G."/>
            <person name="Yi H."/>
        </authorList>
    </citation>
    <scope>NUCLEOTIDE SEQUENCE [LARGE SCALE GENOMIC DNA]</scope>
    <source>
        <strain evidence="1 2">HYN0086</strain>
    </source>
</reference>
<organism evidence="1 2">
    <name type="scientific">Flavobacterium fluviale</name>
    <dbReference type="NCBI Taxonomy" id="2249356"/>
    <lineage>
        <taxon>Bacteria</taxon>
        <taxon>Pseudomonadati</taxon>
        <taxon>Bacteroidota</taxon>
        <taxon>Flavobacteriia</taxon>
        <taxon>Flavobacteriales</taxon>
        <taxon>Flavobacteriaceae</taxon>
        <taxon>Flavobacterium</taxon>
    </lineage>
</organism>
<dbReference type="Proteomes" id="UP000251561">
    <property type="component" value="Chromosome"/>
</dbReference>
<name>A0A344LRZ3_9FLAO</name>
<protein>
    <submittedName>
        <fullName evidence="1">Uncharacterized protein</fullName>
    </submittedName>
</protein>
<dbReference type="EMBL" id="CP030261">
    <property type="protein sequence ID" value="AXB56685.1"/>
    <property type="molecule type" value="Genomic_DNA"/>
</dbReference>
<gene>
    <name evidence="1" type="ORF">HYN86_08755</name>
</gene>
<evidence type="ECO:0000313" key="2">
    <source>
        <dbReference type="Proteomes" id="UP000251561"/>
    </source>
</evidence>